<feature type="transmembrane region" description="Helical" evidence="11">
    <location>
        <begin position="175"/>
        <end position="200"/>
    </location>
</feature>
<dbReference type="Pfam" id="PF07690">
    <property type="entry name" value="MFS_1"/>
    <property type="match status" value="1"/>
</dbReference>
<feature type="region of interest" description="Disordered" evidence="10">
    <location>
        <begin position="1"/>
        <end position="61"/>
    </location>
</feature>
<keyword evidence="6 11" id="KW-1133">Transmembrane helix</keyword>
<feature type="domain" description="Major facilitator superfamily (MFS) profile" evidence="12">
    <location>
        <begin position="85"/>
        <end position="573"/>
    </location>
</feature>
<gene>
    <name evidence="13" type="ORF">MGYG_04720</name>
</gene>
<dbReference type="VEuPathDB" id="FungiDB:MGYG_04720"/>
<dbReference type="InterPro" id="IPR036259">
    <property type="entry name" value="MFS_trans_sf"/>
</dbReference>
<feature type="transmembrane region" description="Helical" evidence="11">
    <location>
        <begin position="82"/>
        <end position="108"/>
    </location>
</feature>
<dbReference type="FunFam" id="1.20.1250.20:FF:000196">
    <property type="entry name" value="MFS toxin efflux pump (AflT)"/>
    <property type="match status" value="1"/>
</dbReference>
<dbReference type="CDD" id="cd17502">
    <property type="entry name" value="MFS_Azr1_MDR_like"/>
    <property type="match status" value="1"/>
</dbReference>
<evidence type="ECO:0000256" key="4">
    <source>
        <dbReference type="ARBA" id="ARBA00022475"/>
    </source>
</evidence>
<organism evidence="14">
    <name type="scientific">Arthroderma gypseum (strain ATCC MYA-4604 / CBS 118893)</name>
    <name type="common">Microsporum gypseum</name>
    <dbReference type="NCBI Taxonomy" id="535722"/>
    <lineage>
        <taxon>Eukaryota</taxon>
        <taxon>Fungi</taxon>
        <taxon>Dikarya</taxon>
        <taxon>Ascomycota</taxon>
        <taxon>Pezizomycotina</taxon>
        <taxon>Eurotiomycetes</taxon>
        <taxon>Eurotiomycetidae</taxon>
        <taxon>Onygenales</taxon>
        <taxon>Arthrodermataceae</taxon>
        <taxon>Nannizzia</taxon>
    </lineage>
</organism>
<dbReference type="AlphaFoldDB" id="E4UWG2"/>
<dbReference type="InterPro" id="IPR011701">
    <property type="entry name" value="MFS"/>
</dbReference>
<evidence type="ECO:0000256" key="5">
    <source>
        <dbReference type="ARBA" id="ARBA00022692"/>
    </source>
</evidence>
<protein>
    <recommendedName>
        <fullName evidence="9">MFS-type efflux pump MFS1</fullName>
    </recommendedName>
</protein>
<comment type="similarity">
    <text evidence="2">Belongs to the major facilitator superfamily. TCR/Tet family.</text>
</comment>
<feature type="transmembrane region" description="Helical" evidence="11">
    <location>
        <begin position="389"/>
        <end position="408"/>
    </location>
</feature>
<feature type="transmembrane region" description="Helical" evidence="11">
    <location>
        <begin position="311"/>
        <end position="328"/>
    </location>
</feature>
<keyword evidence="4" id="KW-1003">Cell membrane</keyword>
<comment type="subcellular location">
    <subcellularLocation>
        <location evidence="1">Cell membrane</location>
        <topology evidence="1">Multi-pass membrane protein</topology>
    </subcellularLocation>
</comment>
<dbReference type="Gene3D" id="1.20.1720.10">
    <property type="entry name" value="Multidrug resistance protein D"/>
    <property type="match status" value="1"/>
</dbReference>
<feature type="transmembrane region" description="Helical" evidence="11">
    <location>
        <begin position="475"/>
        <end position="494"/>
    </location>
</feature>
<evidence type="ECO:0000256" key="10">
    <source>
        <dbReference type="SAM" id="MobiDB-lite"/>
    </source>
</evidence>
<dbReference type="PANTHER" id="PTHR23501">
    <property type="entry name" value="MAJOR FACILITATOR SUPERFAMILY"/>
    <property type="match status" value="1"/>
</dbReference>
<feature type="transmembrane region" description="Helical" evidence="11">
    <location>
        <begin position="150"/>
        <end position="169"/>
    </location>
</feature>
<dbReference type="HOGENOM" id="CLU_000960_22_1_1"/>
<feature type="transmembrane region" description="Helical" evidence="11">
    <location>
        <begin position="445"/>
        <end position="468"/>
    </location>
</feature>
<name>E4UWG2_ARTGP</name>
<feature type="transmembrane region" description="Helical" evidence="11">
    <location>
        <begin position="278"/>
        <end position="299"/>
    </location>
</feature>
<dbReference type="STRING" id="535722.E4UWG2"/>
<keyword evidence="8" id="KW-0325">Glycoprotein</keyword>
<evidence type="ECO:0000313" key="14">
    <source>
        <dbReference type="Proteomes" id="UP000002669"/>
    </source>
</evidence>
<dbReference type="InterPro" id="IPR020846">
    <property type="entry name" value="MFS_dom"/>
</dbReference>
<reference evidence="14" key="1">
    <citation type="journal article" date="2012" name="MBio">
        <title>Comparative genome analysis of Trichophyton rubrum and related dermatophytes reveals candidate genes involved in infection.</title>
        <authorList>
            <person name="Martinez D.A."/>
            <person name="Oliver B.G."/>
            <person name="Graeser Y."/>
            <person name="Goldberg J.M."/>
            <person name="Li W."/>
            <person name="Martinez-Rossi N.M."/>
            <person name="Monod M."/>
            <person name="Shelest E."/>
            <person name="Barton R.C."/>
            <person name="Birch E."/>
            <person name="Brakhage A.A."/>
            <person name="Chen Z."/>
            <person name="Gurr S.J."/>
            <person name="Heiman D."/>
            <person name="Heitman J."/>
            <person name="Kosti I."/>
            <person name="Rossi A."/>
            <person name="Saif S."/>
            <person name="Samalova M."/>
            <person name="Saunders C.W."/>
            <person name="Shea T."/>
            <person name="Summerbell R.C."/>
            <person name="Xu J."/>
            <person name="Young S."/>
            <person name="Zeng Q."/>
            <person name="Birren B.W."/>
            <person name="Cuomo C.A."/>
            <person name="White T.C."/>
        </authorList>
    </citation>
    <scope>NUCLEOTIDE SEQUENCE [LARGE SCALE GENOMIC DNA]</scope>
    <source>
        <strain evidence="14">ATCC MYA-4604 / CBS 118893</strain>
    </source>
</reference>
<dbReference type="RefSeq" id="XP_003172129.1">
    <property type="nucleotide sequence ID" value="XM_003172081.1"/>
</dbReference>
<proteinExistence type="inferred from homology"/>
<feature type="transmembrane region" description="Helical" evidence="11">
    <location>
        <begin position="238"/>
        <end position="258"/>
    </location>
</feature>
<dbReference type="GO" id="GO:0022857">
    <property type="term" value="F:transmembrane transporter activity"/>
    <property type="evidence" value="ECO:0007669"/>
    <property type="project" value="InterPro"/>
</dbReference>
<dbReference type="InParanoid" id="E4UWG2"/>
<dbReference type="FunFam" id="1.20.1720.10:FF:000012">
    <property type="entry name" value="MFS toxin efflux pump (AflT)"/>
    <property type="match status" value="1"/>
</dbReference>
<keyword evidence="3" id="KW-0813">Transport</keyword>
<dbReference type="PROSITE" id="PS50850">
    <property type="entry name" value="MFS"/>
    <property type="match status" value="1"/>
</dbReference>
<dbReference type="EMBL" id="DS989825">
    <property type="protein sequence ID" value="EFR01718.1"/>
    <property type="molecule type" value="Genomic_DNA"/>
</dbReference>
<dbReference type="Gene3D" id="1.20.1250.20">
    <property type="entry name" value="MFS general substrate transporter like domains"/>
    <property type="match status" value="1"/>
</dbReference>
<dbReference type="GeneID" id="10027397"/>
<dbReference type="eggNOG" id="KOG0254">
    <property type="taxonomic scope" value="Eukaryota"/>
</dbReference>
<dbReference type="FunCoup" id="E4UWG2">
    <property type="interactions" value="52"/>
</dbReference>
<keyword evidence="14" id="KW-1185">Reference proteome</keyword>
<sequence length="583" mass="61840">MGLFSKTEKTSELPVKEADAESSGASVLPSKGPSMNDLSDDTMEASNATEKAAGGAEGLSKEKSNAVSEDYETANHVTGLKLAVIVTGLCLSVLLVALDNTIIATAIPKITDQFHALEDIGWYGSSYLLTICAFQLIFGKIYTFFPVKWVFLIAITIFEIGSAVCGAAPNSTALIIGRAVAGIGSAGIFSGALIIIAYSIPLEKRPAYTGAIGGMYGIASVAGPLMGGAFTDHISWRWCFYINLPIGAVTILSILIFLKHPKQKLDNNHTWKERLMKLDPIGTAFFMPSIICLLLALQWGGTKYPWGNGRIIALFVVFAILISGFIYIQIRGGDSATVPPRILKKRSIASGAFFLFTIGSAFFIMVYYLPIWFQAIKGASATSSGIMNIPMVLSLVVLSILSGITVTVIGYYAPLYYISSILTAIGAGLLTTFTTETSKGKWIGYQILFGAGVGTGLQLSIIAAQAVLPLEDVAVGTVIMMFCQTLGGALFVSVGQNVFTNLLVKGVVNAAPGLDPQIVLRVGATQLKSMIPPQFLDGVQVAYNDALTKTWYVATALAALSIIGAIGMEWKSVKGKKIEAAAV</sequence>
<accession>E4UWG2</accession>
<dbReference type="PANTHER" id="PTHR23501:SF199">
    <property type="entry name" value="MFS EFFLUX TRANSPORTER INPD-RELATED"/>
    <property type="match status" value="1"/>
</dbReference>
<evidence type="ECO:0000313" key="13">
    <source>
        <dbReference type="EMBL" id="EFR01718.1"/>
    </source>
</evidence>
<evidence type="ECO:0000256" key="2">
    <source>
        <dbReference type="ARBA" id="ARBA00007520"/>
    </source>
</evidence>
<evidence type="ECO:0000259" key="12">
    <source>
        <dbReference type="PROSITE" id="PS50850"/>
    </source>
</evidence>
<feature type="transmembrane region" description="Helical" evidence="11">
    <location>
        <begin position="348"/>
        <end position="369"/>
    </location>
</feature>
<evidence type="ECO:0000256" key="6">
    <source>
        <dbReference type="ARBA" id="ARBA00022989"/>
    </source>
</evidence>
<feature type="transmembrane region" description="Helical" evidence="11">
    <location>
        <begin position="415"/>
        <end position="433"/>
    </location>
</feature>
<feature type="transmembrane region" description="Helical" evidence="11">
    <location>
        <begin position="550"/>
        <end position="568"/>
    </location>
</feature>
<feature type="compositionally biased region" description="Basic and acidic residues" evidence="10">
    <location>
        <begin position="1"/>
        <end position="19"/>
    </location>
</feature>
<keyword evidence="5 11" id="KW-0812">Transmembrane</keyword>
<dbReference type="SUPFAM" id="SSF103473">
    <property type="entry name" value="MFS general substrate transporter"/>
    <property type="match status" value="1"/>
</dbReference>
<feature type="transmembrane region" description="Helical" evidence="11">
    <location>
        <begin position="207"/>
        <end position="226"/>
    </location>
</feature>
<dbReference type="GO" id="GO:0005886">
    <property type="term" value="C:plasma membrane"/>
    <property type="evidence" value="ECO:0007669"/>
    <property type="project" value="UniProtKB-SubCell"/>
</dbReference>
<evidence type="ECO:0000256" key="11">
    <source>
        <dbReference type="SAM" id="Phobius"/>
    </source>
</evidence>
<evidence type="ECO:0000256" key="1">
    <source>
        <dbReference type="ARBA" id="ARBA00004651"/>
    </source>
</evidence>
<evidence type="ECO:0000256" key="3">
    <source>
        <dbReference type="ARBA" id="ARBA00022448"/>
    </source>
</evidence>
<dbReference type="OrthoDB" id="10021397at2759"/>
<evidence type="ECO:0000256" key="9">
    <source>
        <dbReference type="ARBA" id="ARBA00069843"/>
    </source>
</evidence>
<dbReference type="OMA" id="WCILAFG"/>
<evidence type="ECO:0000256" key="7">
    <source>
        <dbReference type="ARBA" id="ARBA00023136"/>
    </source>
</evidence>
<dbReference type="FunFam" id="1.20.1250.20:FF:000489">
    <property type="entry name" value="MFS general substrate transporter"/>
    <property type="match status" value="1"/>
</dbReference>
<dbReference type="Proteomes" id="UP000002669">
    <property type="component" value="Unassembled WGS sequence"/>
</dbReference>
<evidence type="ECO:0000256" key="8">
    <source>
        <dbReference type="ARBA" id="ARBA00023180"/>
    </source>
</evidence>
<feature type="transmembrane region" description="Helical" evidence="11">
    <location>
        <begin position="120"/>
        <end position="138"/>
    </location>
</feature>
<keyword evidence="7 11" id="KW-0472">Membrane</keyword>